<dbReference type="InParanoid" id="A0A0Q9WVW8"/>
<reference evidence="2 3" key="1">
    <citation type="journal article" date="2007" name="Nature">
        <title>Evolution of genes and genomes on the Drosophila phylogeny.</title>
        <authorList>
            <consortium name="Drosophila 12 Genomes Consortium"/>
            <person name="Clark A.G."/>
            <person name="Eisen M.B."/>
            <person name="Smith D.R."/>
            <person name="Bergman C.M."/>
            <person name="Oliver B."/>
            <person name="Markow T.A."/>
            <person name="Kaufman T.C."/>
            <person name="Kellis M."/>
            <person name="Gelbart W."/>
            <person name="Iyer V.N."/>
            <person name="Pollard D.A."/>
            <person name="Sackton T.B."/>
            <person name="Larracuente A.M."/>
            <person name="Singh N.D."/>
            <person name="Abad J.P."/>
            <person name="Abt D.N."/>
            <person name="Adryan B."/>
            <person name="Aguade M."/>
            <person name="Akashi H."/>
            <person name="Anderson W.W."/>
            <person name="Aquadro C.F."/>
            <person name="Ardell D.H."/>
            <person name="Arguello R."/>
            <person name="Artieri C.G."/>
            <person name="Barbash D.A."/>
            <person name="Barker D."/>
            <person name="Barsanti P."/>
            <person name="Batterham P."/>
            <person name="Batzoglou S."/>
            <person name="Begun D."/>
            <person name="Bhutkar A."/>
            <person name="Blanco E."/>
            <person name="Bosak S.A."/>
            <person name="Bradley R.K."/>
            <person name="Brand A.D."/>
            <person name="Brent M.R."/>
            <person name="Brooks A.N."/>
            <person name="Brown R.H."/>
            <person name="Butlin R.K."/>
            <person name="Caggese C."/>
            <person name="Calvi B.R."/>
            <person name="Bernardo de Carvalho A."/>
            <person name="Caspi A."/>
            <person name="Castrezana S."/>
            <person name="Celniker S.E."/>
            <person name="Chang J.L."/>
            <person name="Chapple C."/>
            <person name="Chatterji S."/>
            <person name="Chinwalla A."/>
            <person name="Civetta A."/>
            <person name="Clifton S.W."/>
            <person name="Comeron J.M."/>
            <person name="Costello J.C."/>
            <person name="Coyne J.A."/>
            <person name="Daub J."/>
            <person name="David R.G."/>
            <person name="Delcher A.L."/>
            <person name="Delehaunty K."/>
            <person name="Do C.B."/>
            <person name="Ebling H."/>
            <person name="Edwards K."/>
            <person name="Eickbush T."/>
            <person name="Evans J.D."/>
            <person name="Filipski A."/>
            <person name="Findeiss S."/>
            <person name="Freyhult E."/>
            <person name="Fulton L."/>
            <person name="Fulton R."/>
            <person name="Garcia A.C."/>
            <person name="Gardiner A."/>
            <person name="Garfield D.A."/>
            <person name="Garvin B.E."/>
            <person name="Gibson G."/>
            <person name="Gilbert D."/>
            <person name="Gnerre S."/>
            <person name="Godfrey J."/>
            <person name="Good R."/>
            <person name="Gotea V."/>
            <person name="Gravely B."/>
            <person name="Greenberg A.J."/>
            <person name="Griffiths-Jones S."/>
            <person name="Gross S."/>
            <person name="Guigo R."/>
            <person name="Gustafson E.A."/>
            <person name="Haerty W."/>
            <person name="Hahn M.W."/>
            <person name="Halligan D.L."/>
            <person name="Halpern A.L."/>
            <person name="Halter G.M."/>
            <person name="Han M.V."/>
            <person name="Heger A."/>
            <person name="Hillier L."/>
            <person name="Hinrichs A.S."/>
            <person name="Holmes I."/>
            <person name="Hoskins R.A."/>
            <person name="Hubisz M.J."/>
            <person name="Hultmark D."/>
            <person name="Huntley M.A."/>
            <person name="Jaffe D.B."/>
            <person name="Jagadeeshan S."/>
            <person name="Jeck W.R."/>
            <person name="Johnson J."/>
            <person name="Jones C.D."/>
            <person name="Jordan W.C."/>
            <person name="Karpen G.H."/>
            <person name="Kataoka E."/>
            <person name="Keightley P.D."/>
            <person name="Kheradpour P."/>
            <person name="Kirkness E.F."/>
            <person name="Koerich L.B."/>
            <person name="Kristiansen K."/>
            <person name="Kudrna D."/>
            <person name="Kulathinal R.J."/>
            <person name="Kumar S."/>
            <person name="Kwok R."/>
            <person name="Lander E."/>
            <person name="Langley C.H."/>
            <person name="Lapoint R."/>
            <person name="Lazzaro B.P."/>
            <person name="Lee S.J."/>
            <person name="Levesque L."/>
            <person name="Li R."/>
            <person name="Lin C.F."/>
            <person name="Lin M.F."/>
            <person name="Lindblad-Toh K."/>
            <person name="Llopart A."/>
            <person name="Long M."/>
            <person name="Low L."/>
            <person name="Lozovsky E."/>
            <person name="Lu J."/>
            <person name="Luo M."/>
            <person name="Machado C.A."/>
            <person name="Makalowski W."/>
            <person name="Marzo M."/>
            <person name="Matsuda M."/>
            <person name="Matzkin L."/>
            <person name="McAllister B."/>
            <person name="McBride C.S."/>
            <person name="McKernan B."/>
            <person name="McKernan K."/>
            <person name="Mendez-Lago M."/>
            <person name="Minx P."/>
            <person name="Mollenhauer M.U."/>
            <person name="Montooth K."/>
            <person name="Mount S.M."/>
            <person name="Mu X."/>
            <person name="Myers E."/>
            <person name="Negre B."/>
            <person name="Newfeld S."/>
            <person name="Nielsen R."/>
            <person name="Noor M.A."/>
            <person name="O'Grady P."/>
            <person name="Pachter L."/>
            <person name="Papaceit M."/>
            <person name="Parisi M.J."/>
            <person name="Parisi M."/>
            <person name="Parts L."/>
            <person name="Pedersen J.S."/>
            <person name="Pesole G."/>
            <person name="Phillippy A.M."/>
            <person name="Ponting C.P."/>
            <person name="Pop M."/>
            <person name="Porcelli D."/>
            <person name="Powell J.R."/>
            <person name="Prohaska S."/>
            <person name="Pruitt K."/>
            <person name="Puig M."/>
            <person name="Quesneville H."/>
            <person name="Ram K.R."/>
            <person name="Rand D."/>
            <person name="Rasmussen M.D."/>
            <person name="Reed L.K."/>
            <person name="Reenan R."/>
            <person name="Reily A."/>
            <person name="Remington K.A."/>
            <person name="Rieger T.T."/>
            <person name="Ritchie M.G."/>
            <person name="Robin C."/>
            <person name="Rogers Y.H."/>
            <person name="Rohde C."/>
            <person name="Rozas J."/>
            <person name="Rubenfield M.J."/>
            <person name="Ruiz A."/>
            <person name="Russo S."/>
            <person name="Salzberg S.L."/>
            <person name="Sanchez-Gracia A."/>
            <person name="Saranga D.J."/>
            <person name="Sato H."/>
            <person name="Schaeffer S.W."/>
            <person name="Schatz M.C."/>
            <person name="Schlenke T."/>
            <person name="Schwartz R."/>
            <person name="Segarra C."/>
            <person name="Singh R.S."/>
            <person name="Sirot L."/>
            <person name="Sirota M."/>
            <person name="Sisneros N.B."/>
            <person name="Smith C.D."/>
            <person name="Smith T.F."/>
            <person name="Spieth J."/>
            <person name="Stage D.E."/>
            <person name="Stark A."/>
            <person name="Stephan W."/>
            <person name="Strausberg R.L."/>
            <person name="Strempel S."/>
            <person name="Sturgill D."/>
            <person name="Sutton G."/>
            <person name="Sutton G.G."/>
            <person name="Tao W."/>
            <person name="Teichmann S."/>
            <person name="Tobari Y.N."/>
            <person name="Tomimura Y."/>
            <person name="Tsolas J.M."/>
            <person name="Valente V.L."/>
            <person name="Venter E."/>
            <person name="Venter J.C."/>
            <person name="Vicario S."/>
            <person name="Vieira F.G."/>
            <person name="Vilella A.J."/>
            <person name="Villasante A."/>
            <person name="Walenz B."/>
            <person name="Wang J."/>
            <person name="Wasserman M."/>
            <person name="Watts T."/>
            <person name="Wilson D."/>
            <person name="Wilson R.K."/>
            <person name="Wing R.A."/>
            <person name="Wolfner M.F."/>
            <person name="Wong A."/>
            <person name="Wong G.K."/>
            <person name="Wu C.I."/>
            <person name="Wu G."/>
            <person name="Yamamoto D."/>
            <person name="Yang H.P."/>
            <person name="Yang S.P."/>
            <person name="Yorke J.A."/>
            <person name="Yoshida K."/>
            <person name="Zdobnov E."/>
            <person name="Zhang P."/>
            <person name="Zhang Y."/>
            <person name="Zimin A.V."/>
            <person name="Baldwin J."/>
            <person name="Abdouelleil A."/>
            <person name="Abdulkadir J."/>
            <person name="Abebe A."/>
            <person name="Abera B."/>
            <person name="Abreu J."/>
            <person name="Acer S.C."/>
            <person name="Aftuck L."/>
            <person name="Alexander A."/>
            <person name="An P."/>
            <person name="Anderson E."/>
            <person name="Anderson S."/>
            <person name="Arachi H."/>
            <person name="Azer M."/>
            <person name="Bachantsang P."/>
            <person name="Barry A."/>
            <person name="Bayul T."/>
            <person name="Berlin A."/>
            <person name="Bessette D."/>
            <person name="Bloom T."/>
            <person name="Blye J."/>
            <person name="Boguslavskiy L."/>
            <person name="Bonnet C."/>
            <person name="Boukhgalter B."/>
            <person name="Bourzgui I."/>
            <person name="Brown A."/>
            <person name="Cahill P."/>
            <person name="Channer S."/>
            <person name="Cheshatsang Y."/>
            <person name="Chuda L."/>
            <person name="Citroen M."/>
            <person name="Collymore A."/>
            <person name="Cooke P."/>
            <person name="Costello M."/>
            <person name="D'Aco K."/>
            <person name="Daza R."/>
            <person name="De Haan G."/>
            <person name="DeGray S."/>
            <person name="DeMaso C."/>
            <person name="Dhargay N."/>
            <person name="Dooley K."/>
            <person name="Dooley E."/>
            <person name="Doricent M."/>
            <person name="Dorje P."/>
            <person name="Dorjee K."/>
            <person name="Dupes A."/>
            <person name="Elong R."/>
            <person name="Falk J."/>
            <person name="Farina A."/>
            <person name="Faro S."/>
            <person name="Ferguson D."/>
            <person name="Fisher S."/>
            <person name="Foley C.D."/>
            <person name="Franke A."/>
            <person name="Friedrich D."/>
            <person name="Gadbois L."/>
            <person name="Gearin G."/>
            <person name="Gearin C.R."/>
            <person name="Giannoukos G."/>
            <person name="Goode T."/>
            <person name="Graham J."/>
            <person name="Grandbois E."/>
            <person name="Grewal S."/>
            <person name="Gyaltsen K."/>
            <person name="Hafez N."/>
            <person name="Hagos B."/>
            <person name="Hall J."/>
            <person name="Henson C."/>
            <person name="Hollinger A."/>
            <person name="Honan T."/>
            <person name="Huard M.D."/>
            <person name="Hughes L."/>
            <person name="Hurhula B."/>
            <person name="Husby M.E."/>
            <person name="Kamat A."/>
            <person name="Kanga B."/>
            <person name="Kashin S."/>
            <person name="Khazanovich D."/>
            <person name="Kisner P."/>
            <person name="Lance K."/>
            <person name="Lara M."/>
            <person name="Lee W."/>
            <person name="Lennon N."/>
            <person name="Letendre F."/>
            <person name="LeVine R."/>
            <person name="Lipovsky A."/>
            <person name="Liu X."/>
            <person name="Liu J."/>
            <person name="Liu S."/>
            <person name="Lokyitsang T."/>
            <person name="Lokyitsang Y."/>
            <person name="Lubonja R."/>
            <person name="Lui A."/>
            <person name="MacDonald P."/>
            <person name="Magnisalis V."/>
            <person name="Maru K."/>
            <person name="Matthews C."/>
            <person name="McCusker W."/>
            <person name="McDonough S."/>
            <person name="Mehta T."/>
            <person name="Meldrim J."/>
            <person name="Meneus L."/>
            <person name="Mihai O."/>
            <person name="Mihalev A."/>
            <person name="Mihova T."/>
            <person name="Mittelman R."/>
            <person name="Mlenga V."/>
            <person name="Montmayeur A."/>
            <person name="Mulrain L."/>
            <person name="Navidi A."/>
            <person name="Naylor J."/>
            <person name="Negash T."/>
            <person name="Nguyen T."/>
            <person name="Nguyen N."/>
            <person name="Nicol R."/>
            <person name="Norbu C."/>
            <person name="Norbu N."/>
            <person name="Novod N."/>
            <person name="O'Neill B."/>
            <person name="Osman S."/>
            <person name="Markiewicz E."/>
            <person name="Oyono O.L."/>
            <person name="Patti C."/>
            <person name="Phunkhang P."/>
            <person name="Pierre F."/>
            <person name="Priest M."/>
            <person name="Raghuraman S."/>
            <person name="Rege F."/>
            <person name="Reyes R."/>
            <person name="Rise C."/>
            <person name="Rogov P."/>
            <person name="Ross K."/>
            <person name="Ryan E."/>
            <person name="Settipalli S."/>
            <person name="Shea T."/>
            <person name="Sherpa N."/>
            <person name="Shi L."/>
            <person name="Shih D."/>
            <person name="Sparrow T."/>
            <person name="Spaulding J."/>
            <person name="Stalker J."/>
            <person name="Stange-Thomann N."/>
            <person name="Stavropoulos S."/>
            <person name="Stone C."/>
            <person name="Strader C."/>
            <person name="Tesfaye S."/>
            <person name="Thomson T."/>
            <person name="Thoulutsang Y."/>
            <person name="Thoulutsang D."/>
            <person name="Topham K."/>
            <person name="Topping I."/>
            <person name="Tsamla T."/>
            <person name="Vassiliev H."/>
            <person name="Vo A."/>
            <person name="Wangchuk T."/>
            <person name="Wangdi T."/>
            <person name="Weiand M."/>
            <person name="Wilkinson J."/>
            <person name="Wilson A."/>
            <person name="Yadav S."/>
            <person name="Young G."/>
            <person name="Yu Q."/>
            <person name="Zembek L."/>
            <person name="Zhong D."/>
            <person name="Zimmer A."/>
            <person name="Zwirko Z."/>
            <person name="Jaffe D.B."/>
            <person name="Alvarez P."/>
            <person name="Brockman W."/>
            <person name="Butler J."/>
            <person name="Chin C."/>
            <person name="Gnerre S."/>
            <person name="Grabherr M."/>
            <person name="Kleber M."/>
            <person name="Mauceli E."/>
            <person name="MacCallum I."/>
        </authorList>
    </citation>
    <scope>NUCLEOTIDE SEQUENCE [LARGE SCALE GENOMIC DNA]</scope>
    <source>
        <strain evidence="3">Tucson 14030-0811.24</strain>
    </source>
</reference>
<gene>
    <name evidence="2" type="primary">Dwil\GK23405</name>
    <name evidence="2" type="ORF">Dwil_GK23405</name>
</gene>
<dbReference type="AlphaFoldDB" id="A0A0Q9WVW8"/>
<feature type="compositionally biased region" description="Polar residues" evidence="1">
    <location>
        <begin position="136"/>
        <end position="147"/>
    </location>
</feature>
<keyword evidence="3" id="KW-1185">Reference proteome</keyword>
<accession>A0A0Q9WVW8</accession>
<evidence type="ECO:0000313" key="3">
    <source>
        <dbReference type="Proteomes" id="UP000007798"/>
    </source>
</evidence>
<sequence length="147" mass="17095">MIKQMMRMMTQEETPNIAFPISNPEQLILMESKLGPDNRKHFTVTTMSVPEYNSVAQNLKQFLIAELDRRFNKIEHNMICATAPLLDPRFMKHYFRQPLGVSNALTLMEKEMLKNWKKEANESCSNENKKPADDPTINSTENFWGTL</sequence>
<proteinExistence type="predicted"/>
<feature type="region of interest" description="Disordered" evidence="1">
    <location>
        <begin position="123"/>
        <end position="147"/>
    </location>
</feature>
<dbReference type="EMBL" id="CH964281">
    <property type="protein sequence ID" value="KRG00235.1"/>
    <property type="molecule type" value="Genomic_DNA"/>
</dbReference>
<name>A0A0Q9WVW8_DROWI</name>
<evidence type="ECO:0000256" key="1">
    <source>
        <dbReference type="SAM" id="MobiDB-lite"/>
    </source>
</evidence>
<evidence type="ECO:0000313" key="2">
    <source>
        <dbReference type="EMBL" id="KRG00235.1"/>
    </source>
</evidence>
<protein>
    <submittedName>
        <fullName evidence="2">Uncharacterized protein</fullName>
    </submittedName>
</protein>
<organism evidence="2 3">
    <name type="scientific">Drosophila willistoni</name>
    <name type="common">Fruit fly</name>
    <dbReference type="NCBI Taxonomy" id="7260"/>
    <lineage>
        <taxon>Eukaryota</taxon>
        <taxon>Metazoa</taxon>
        <taxon>Ecdysozoa</taxon>
        <taxon>Arthropoda</taxon>
        <taxon>Hexapoda</taxon>
        <taxon>Insecta</taxon>
        <taxon>Pterygota</taxon>
        <taxon>Neoptera</taxon>
        <taxon>Endopterygota</taxon>
        <taxon>Diptera</taxon>
        <taxon>Brachycera</taxon>
        <taxon>Muscomorpha</taxon>
        <taxon>Ephydroidea</taxon>
        <taxon>Drosophilidae</taxon>
        <taxon>Drosophila</taxon>
        <taxon>Sophophora</taxon>
    </lineage>
</organism>
<feature type="compositionally biased region" description="Basic and acidic residues" evidence="1">
    <location>
        <begin position="123"/>
        <end position="133"/>
    </location>
</feature>
<dbReference type="Proteomes" id="UP000007798">
    <property type="component" value="Unassembled WGS sequence"/>
</dbReference>
<dbReference type="OrthoDB" id="2438421at2759"/>